<accession>A0A6N2MX75</accession>
<reference evidence="1" key="1">
    <citation type="submission" date="2019-03" db="EMBL/GenBank/DDBJ databases">
        <authorList>
            <person name="Mank J."/>
            <person name="Almeida P."/>
        </authorList>
    </citation>
    <scope>NUCLEOTIDE SEQUENCE</scope>
    <source>
        <strain evidence="1">78183</strain>
    </source>
</reference>
<gene>
    <name evidence="1" type="ORF">SVIM_LOCUS420744</name>
</gene>
<name>A0A6N2MX75_SALVM</name>
<protein>
    <submittedName>
        <fullName evidence="1">Uncharacterized protein</fullName>
    </submittedName>
</protein>
<dbReference type="AlphaFoldDB" id="A0A6N2MX75"/>
<dbReference type="EMBL" id="CAADRP010001963">
    <property type="protein sequence ID" value="VFU57966.1"/>
    <property type="molecule type" value="Genomic_DNA"/>
</dbReference>
<proteinExistence type="predicted"/>
<organism evidence="1">
    <name type="scientific">Salix viminalis</name>
    <name type="common">Common osier</name>
    <name type="synonym">Basket willow</name>
    <dbReference type="NCBI Taxonomy" id="40686"/>
    <lineage>
        <taxon>Eukaryota</taxon>
        <taxon>Viridiplantae</taxon>
        <taxon>Streptophyta</taxon>
        <taxon>Embryophyta</taxon>
        <taxon>Tracheophyta</taxon>
        <taxon>Spermatophyta</taxon>
        <taxon>Magnoliopsida</taxon>
        <taxon>eudicotyledons</taxon>
        <taxon>Gunneridae</taxon>
        <taxon>Pentapetalae</taxon>
        <taxon>rosids</taxon>
        <taxon>fabids</taxon>
        <taxon>Malpighiales</taxon>
        <taxon>Salicaceae</taxon>
        <taxon>Saliceae</taxon>
        <taxon>Salix</taxon>
    </lineage>
</organism>
<evidence type="ECO:0000313" key="1">
    <source>
        <dbReference type="EMBL" id="VFU57966.1"/>
    </source>
</evidence>
<sequence length="63" mass="7050">MKGANCIDKTNSESTTVTIVLIHERIPSPSFHHLEDSIRSSKAYSLSVKQNTKPSKLFNLVLH</sequence>